<evidence type="ECO:0000313" key="2">
    <source>
        <dbReference type="Proteomes" id="UP000321353"/>
    </source>
</evidence>
<gene>
    <name evidence="1" type="ORF">Mal15_40640</name>
</gene>
<sequence length="70" mass="7468">MDESTLPSLRSTPPAREDFVSFQGSALERTACVAPATNTACNQRRSLGKCPFPAEPGNEAVACNLRTTAR</sequence>
<dbReference type="Proteomes" id="UP000321353">
    <property type="component" value="Chromosome"/>
</dbReference>
<organism evidence="1 2">
    <name type="scientific">Stieleria maiorica</name>
    <dbReference type="NCBI Taxonomy" id="2795974"/>
    <lineage>
        <taxon>Bacteria</taxon>
        <taxon>Pseudomonadati</taxon>
        <taxon>Planctomycetota</taxon>
        <taxon>Planctomycetia</taxon>
        <taxon>Pirellulales</taxon>
        <taxon>Pirellulaceae</taxon>
        <taxon>Stieleria</taxon>
    </lineage>
</organism>
<evidence type="ECO:0000313" key="1">
    <source>
        <dbReference type="EMBL" id="QEF99997.1"/>
    </source>
</evidence>
<keyword evidence="2" id="KW-1185">Reference proteome</keyword>
<proteinExistence type="predicted"/>
<dbReference type="EMBL" id="CP036264">
    <property type="protein sequence ID" value="QEF99997.1"/>
    <property type="molecule type" value="Genomic_DNA"/>
</dbReference>
<dbReference type="AlphaFoldDB" id="A0A5B9MMA3"/>
<accession>A0A5B9MMA3</accession>
<reference evidence="1 2" key="1">
    <citation type="submission" date="2019-02" db="EMBL/GenBank/DDBJ databases">
        <title>Planctomycetal bacteria perform biofilm scaping via a novel small molecule.</title>
        <authorList>
            <person name="Jeske O."/>
            <person name="Boedeker C."/>
            <person name="Wiegand S."/>
            <person name="Breitling P."/>
            <person name="Kallscheuer N."/>
            <person name="Jogler M."/>
            <person name="Rohde M."/>
            <person name="Petersen J."/>
            <person name="Medema M.H."/>
            <person name="Surup F."/>
            <person name="Jogler C."/>
        </authorList>
    </citation>
    <scope>NUCLEOTIDE SEQUENCE [LARGE SCALE GENOMIC DNA]</scope>
    <source>
        <strain evidence="1 2">Mal15</strain>
    </source>
</reference>
<name>A0A5B9MMA3_9BACT</name>
<protein>
    <submittedName>
        <fullName evidence="1">Uncharacterized protein</fullName>
    </submittedName>
</protein>
<dbReference type="KEGG" id="smam:Mal15_40640"/>